<evidence type="ECO:0000313" key="2">
    <source>
        <dbReference type="Proteomes" id="UP000663760"/>
    </source>
</evidence>
<accession>A0A7I8LF17</accession>
<dbReference type="InterPro" id="IPR032675">
    <property type="entry name" value="LRR_dom_sf"/>
</dbReference>
<name>A0A7I8LF17_SPIIN</name>
<dbReference type="EMBL" id="LR746277">
    <property type="protein sequence ID" value="CAA7407854.1"/>
    <property type="molecule type" value="Genomic_DNA"/>
</dbReference>
<reference evidence="1" key="1">
    <citation type="submission" date="2020-02" db="EMBL/GenBank/DDBJ databases">
        <authorList>
            <person name="Scholz U."/>
            <person name="Mascher M."/>
            <person name="Fiebig A."/>
        </authorList>
    </citation>
    <scope>NUCLEOTIDE SEQUENCE</scope>
</reference>
<evidence type="ECO:0000313" key="1">
    <source>
        <dbReference type="EMBL" id="CAA7407854.1"/>
    </source>
</evidence>
<dbReference type="SUPFAM" id="SSF52047">
    <property type="entry name" value="RNI-like"/>
    <property type="match status" value="1"/>
</dbReference>
<dbReference type="Gene3D" id="3.80.10.10">
    <property type="entry name" value="Ribonuclease Inhibitor"/>
    <property type="match status" value="1"/>
</dbReference>
<gene>
    <name evidence="1" type="ORF">SI8410_14018532</name>
</gene>
<proteinExistence type="predicted"/>
<organism evidence="1 2">
    <name type="scientific">Spirodela intermedia</name>
    <name type="common">Intermediate duckweed</name>
    <dbReference type="NCBI Taxonomy" id="51605"/>
    <lineage>
        <taxon>Eukaryota</taxon>
        <taxon>Viridiplantae</taxon>
        <taxon>Streptophyta</taxon>
        <taxon>Embryophyta</taxon>
        <taxon>Tracheophyta</taxon>
        <taxon>Spermatophyta</taxon>
        <taxon>Magnoliopsida</taxon>
        <taxon>Liliopsida</taxon>
        <taxon>Araceae</taxon>
        <taxon>Lemnoideae</taxon>
        <taxon>Spirodela</taxon>
    </lineage>
</organism>
<keyword evidence="2" id="KW-1185">Reference proteome</keyword>
<dbReference type="AlphaFoldDB" id="A0A7I8LF17"/>
<protein>
    <submittedName>
        <fullName evidence="1">Uncharacterized protein</fullName>
    </submittedName>
</protein>
<dbReference type="Proteomes" id="UP000663760">
    <property type="component" value="Chromosome 14"/>
</dbReference>
<sequence length="144" mass="16502">MSPQKWSQMVEAGLRNLQALKVIWAGSWIDSCLGILTSLQELELTGVDGCHHRALSSSLPKLSLLKKLSLDGWSIPAYLWTPSSFPFLEQRSSYGDQWPPNLTELTLWRTKLNRNWIVALENLRELTYLYLGLLFYKGNEMICT</sequence>